<feature type="signal peptide" evidence="3">
    <location>
        <begin position="1"/>
        <end position="22"/>
    </location>
</feature>
<feature type="chain" id="PRO_5046072594" evidence="3">
    <location>
        <begin position="23"/>
        <end position="355"/>
    </location>
</feature>
<evidence type="ECO:0000313" key="5">
    <source>
        <dbReference type="EMBL" id="MBY8825093.1"/>
    </source>
</evidence>
<accession>A0ABS7PV71</accession>
<reference evidence="5 6" key="1">
    <citation type="submission" date="2021-08" db="EMBL/GenBank/DDBJ databases">
        <authorList>
            <person name="Tuo L."/>
        </authorList>
    </citation>
    <scope>NUCLEOTIDE SEQUENCE [LARGE SCALE GENOMIC DNA]</scope>
    <source>
        <strain evidence="5 6">JCM 31229</strain>
    </source>
</reference>
<dbReference type="RefSeq" id="WP_222992197.1">
    <property type="nucleotide sequence ID" value="NZ_JAINVV010000011.1"/>
</dbReference>
<dbReference type="PANTHER" id="PTHR43265">
    <property type="entry name" value="ESTERASE ESTD"/>
    <property type="match status" value="1"/>
</dbReference>
<dbReference type="InterPro" id="IPR000073">
    <property type="entry name" value="AB_hydrolase_1"/>
</dbReference>
<dbReference type="Proteomes" id="UP000706039">
    <property type="component" value="Unassembled WGS sequence"/>
</dbReference>
<dbReference type="Pfam" id="PF12697">
    <property type="entry name" value="Abhydrolase_6"/>
    <property type="match status" value="1"/>
</dbReference>
<evidence type="ECO:0000259" key="4">
    <source>
        <dbReference type="Pfam" id="PF12697"/>
    </source>
</evidence>
<comment type="caution">
    <text evidence="5">The sequence shown here is derived from an EMBL/GenBank/DDBJ whole genome shotgun (WGS) entry which is preliminary data.</text>
</comment>
<organism evidence="5 6">
    <name type="scientific">Sphingomonas colocasiae</name>
    <dbReference type="NCBI Taxonomy" id="1848973"/>
    <lineage>
        <taxon>Bacteria</taxon>
        <taxon>Pseudomonadati</taxon>
        <taxon>Pseudomonadota</taxon>
        <taxon>Alphaproteobacteria</taxon>
        <taxon>Sphingomonadales</taxon>
        <taxon>Sphingomonadaceae</taxon>
        <taxon>Sphingomonas</taxon>
    </lineage>
</organism>
<name>A0ABS7PV71_9SPHN</name>
<evidence type="ECO:0000256" key="1">
    <source>
        <dbReference type="ARBA" id="ARBA00022801"/>
    </source>
</evidence>
<keyword evidence="6" id="KW-1185">Reference proteome</keyword>
<sequence>MRISAVGAAIALVMAAMGVAGAQSPPAASPAPPVEAAPAPPAGVTAPAPPAGVTERMVMLGSGDWQVKGALTMPQGKGPFPAVVLVHGSGPGTLDMNVGGSTIYRDLAWGLAARGVAVLRYIKRTTAHRERFKALGRPPKLTEEFVEDASSAAQLLRRTPGVDPARVHVFGNSQGGMLAATIANANGLAGALIMASSPRPVGDIIIQQADYVTGISTDPAERTRAAEVRRNGERINAITPASDADEVIHGSPVWYWRDMAAIDPIGQVKKLAARGGRVIIMHGDRDYLVTEEDWAAWTQALDRQPRVTLKRYPVLNHIMQEGEGRMTPAEYKWTRPVSPAFIDDVAAWIKAGKGR</sequence>
<evidence type="ECO:0000313" key="6">
    <source>
        <dbReference type="Proteomes" id="UP000706039"/>
    </source>
</evidence>
<dbReference type="Gene3D" id="3.40.50.1820">
    <property type="entry name" value="alpha/beta hydrolase"/>
    <property type="match status" value="1"/>
</dbReference>
<protein>
    <submittedName>
        <fullName evidence="5">Alpha/beta fold hydrolase</fullName>
    </submittedName>
</protein>
<dbReference type="InterPro" id="IPR002471">
    <property type="entry name" value="Pept_S9_AS"/>
</dbReference>
<keyword evidence="3" id="KW-0732">Signal</keyword>
<evidence type="ECO:0000256" key="2">
    <source>
        <dbReference type="SAM" id="MobiDB-lite"/>
    </source>
</evidence>
<dbReference type="PANTHER" id="PTHR43265:SF1">
    <property type="entry name" value="ESTERASE ESTD"/>
    <property type="match status" value="1"/>
</dbReference>
<keyword evidence="1 5" id="KW-0378">Hydrolase</keyword>
<dbReference type="InterPro" id="IPR029058">
    <property type="entry name" value="AB_hydrolase_fold"/>
</dbReference>
<feature type="domain" description="AB hydrolase-1" evidence="4">
    <location>
        <begin position="83"/>
        <end position="321"/>
    </location>
</feature>
<dbReference type="InterPro" id="IPR053145">
    <property type="entry name" value="AB_hydrolase_Est10"/>
</dbReference>
<dbReference type="SUPFAM" id="SSF53474">
    <property type="entry name" value="alpha/beta-Hydrolases"/>
    <property type="match status" value="1"/>
</dbReference>
<dbReference type="PROSITE" id="PS00708">
    <property type="entry name" value="PRO_ENDOPEP_SER"/>
    <property type="match status" value="1"/>
</dbReference>
<dbReference type="GO" id="GO:0016787">
    <property type="term" value="F:hydrolase activity"/>
    <property type="evidence" value="ECO:0007669"/>
    <property type="project" value="UniProtKB-KW"/>
</dbReference>
<gene>
    <name evidence="5" type="ORF">K7G82_22515</name>
</gene>
<feature type="compositionally biased region" description="Pro residues" evidence="2">
    <location>
        <begin position="27"/>
        <end position="41"/>
    </location>
</feature>
<dbReference type="EMBL" id="JAINVV010000011">
    <property type="protein sequence ID" value="MBY8825093.1"/>
    <property type="molecule type" value="Genomic_DNA"/>
</dbReference>
<feature type="region of interest" description="Disordered" evidence="2">
    <location>
        <begin position="24"/>
        <end position="46"/>
    </location>
</feature>
<evidence type="ECO:0000256" key="3">
    <source>
        <dbReference type="SAM" id="SignalP"/>
    </source>
</evidence>
<proteinExistence type="predicted"/>